<evidence type="ECO:0000256" key="2">
    <source>
        <dbReference type="ARBA" id="ARBA00005466"/>
    </source>
</evidence>
<evidence type="ECO:0000256" key="1">
    <source>
        <dbReference type="ARBA" id="ARBA00001974"/>
    </source>
</evidence>
<gene>
    <name evidence="7" type="ORF">H6H00_05365</name>
</gene>
<organism evidence="7 8">
    <name type="scientific">Pseudonocardia petroleophila</name>
    <dbReference type="NCBI Taxonomy" id="37331"/>
    <lineage>
        <taxon>Bacteria</taxon>
        <taxon>Bacillati</taxon>
        <taxon>Actinomycetota</taxon>
        <taxon>Actinomycetes</taxon>
        <taxon>Pseudonocardiales</taxon>
        <taxon>Pseudonocardiaceae</taxon>
        <taxon>Pseudonocardia</taxon>
    </lineage>
</organism>
<dbReference type="InterPro" id="IPR016167">
    <property type="entry name" value="FAD-bd_PCMH_sub1"/>
</dbReference>
<dbReference type="PROSITE" id="PS51387">
    <property type="entry name" value="FAD_PCMH"/>
    <property type="match status" value="1"/>
</dbReference>
<dbReference type="AlphaFoldDB" id="A0A7G7MKV2"/>
<dbReference type="InterPro" id="IPR016164">
    <property type="entry name" value="FAD-linked_Oxase-like_C"/>
</dbReference>
<dbReference type="SUPFAM" id="SSF55103">
    <property type="entry name" value="FAD-linked oxidases, C-terminal domain"/>
    <property type="match status" value="1"/>
</dbReference>
<dbReference type="Proteomes" id="UP000515728">
    <property type="component" value="Chromosome"/>
</dbReference>
<evidence type="ECO:0000313" key="8">
    <source>
        <dbReference type="Proteomes" id="UP000515728"/>
    </source>
</evidence>
<reference evidence="7 8" key="1">
    <citation type="submission" date="2020-08" db="EMBL/GenBank/DDBJ databases">
        <authorList>
            <person name="Mo P."/>
        </authorList>
    </citation>
    <scope>NUCLEOTIDE SEQUENCE [LARGE SCALE GENOMIC DNA]</scope>
    <source>
        <strain evidence="7 8">CGMCC 4.1532</strain>
    </source>
</reference>
<dbReference type="Pfam" id="PF08031">
    <property type="entry name" value="BBE"/>
    <property type="match status" value="1"/>
</dbReference>
<dbReference type="GO" id="GO:0016491">
    <property type="term" value="F:oxidoreductase activity"/>
    <property type="evidence" value="ECO:0007669"/>
    <property type="project" value="UniProtKB-KW"/>
</dbReference>
<dbReference type="InterPro" id="IPR016169">
    <property type="entry name" value="FAD-bd_PCMH_sub2"/>
</dbReference>
<dbReference type="GO" id="GO:0071949">
    <property type="term" value="F:FAD binding"/>
    <property type="evidence" value="ECO:0007669"/>
    <property type="project" value="InterPro"/>
</dbReference>
<keyword evidence="4" id="KW-0274">FAD</keyword>
<sequence length="460" mass="48508">MIDTFDALRAALAGTVLVPGDPDYDGARLIWNGAIDRYPAVVARCTSPADLAEALACARERGLDVAVRGGGHGYWGAAVPENGLMIDLSPLDSVVVDPGARRARVGGGATLARLDAACQEHGLAVPAGTVSHTGVGGLTLGGGFGWLTPLHGLSIDNLESAEVVLADGSCVRASADEHPDLFWALRGGGGNFGVVTEFEFRLHPVGPIVHLGLMFVEQDRAAHAIRTAREAFRSVPPGISPGIACISAPPAPFVPEQHHSAPGVALMIVGFGTAQEHAAALAPVRDALGPLFEAVLPLPYVALQQMLDEGSFWGVRSYTKGLYLDELPDAAVDVLAERLPGRASPLSQVLIFPFGGAFARVADEDTAFGGSRSMRYLVAIEGTSPDPGTYDHDRRWVRDTWDALRPVATGPGGYVNLMAEVDDRTLRATYGSGKYERLARIKAQYDPANVFRANANIKPA</sequence>
<dbReference type="InterPro" id="IPR012951">
    <property type="entry name" value="BBE"/>
</dbReference>
<dbReference type="EMBL" id="CP060131">
    <property type="protein sequence ID" value="QNG53413.1"/>
    <property type="molecule type" value="Genomic_DNA"/>
</dbReference>
<dbReference type="Gene3D" id="3.30.465.10">
    <property type="match status" value="1"/>
</dbReference>
<accession>A0A7G7MKV2</accession>
<comment type="similarity">
    <text evidence="2">Belongs to the oxygen-dependent FAD-linked oxidoreductase family.</text>
</comment>
<dbReference type="SUPFAM" id="SSF56176">
    <property type="entry name" value="FAD-binding/transporter-associated domain-like"/>
    <property type="match status" value="1"/>
</dbReference>
<dbReference type="InterPro" id="IPR016166">
    <property type="entry name" value="FAD-bd_PCMH"/>
</dbReference>
<evidence type="ECO:0000256" key="3">
    <source>
        <dbReference type="ARBA" id="ARBA00022630"/>
    </source>
</evidence>
<dbReference type="Pfam" id="PF01565">
    <property type="entry name" value="FAD_binding_4"/>
    <property type="match status" value="1"/>
</dbReference>
<proteinExistence type="inferred from homology"/>
<dbReference type="InterPro" id="IPR006094">
    <property type="entry name" value="Oxid_FAD_bind_N"/>
</dbReference>
<dbReference type="InterPro" id="IPR036318">
    <property type="entry name" value="FAD-bd_PCMH-like_sf"/>
</dbReference>
<dbReference type="Gene3D" id="3.40.462.20">
    <property type="match status" value="1"/>
</dbReference>
<keyword evidence="3" id="KW-0285">Flavoprotein</keyword>
<name>A0A7G7MKV2_9PSEU</name>
<comment type="cofactor">
    <cofactor evidence="1">
        <name>FAD</name>
        <dbReference type="ChEBI" id="CHEBI:57692"/>
    </cofactor>
</comment>
<protein>
    <submittedName>
        <fullName evidence="7">FAD-binding oxidoreductase</fullName>
    </submittedName>
</protein>
<dbReference type="PANTHER" id="PTHR42973:SF39">
    <property type="entry name" value="FAD-BINDING PCMH-TYPE DOMAIN-CONTAINING PROTEIN"/>
    <property type="match status" value="1"/>
</dbReference>
<keyword evidence="8" id="KW-1185">Reference proteome</keyword>
<evidence type="ECO:0000313" key="7">
    <source>
        <dbReference type="EMBL" id="QNG53413.1"/>
    </source>
</evidence>
<evidence type="ECO:0000256" key="4">
    <source>
        <dbReference type="ARBA" id="ARBA00022827"/>
    </source>
</evidence>
<dbReference type="Gene3D" id="3.30.43.10">
    <property type="entry name" value="Uridine Diphospho-n-acetylenolpyruvylglucosamine Reductase, domain 2"/>
    <property type="match status" value="1"/>
</dbReference>
<dbReference type="RefSeq" id="WP_185720241.1">
    <property type="nucleotide sequence ID" value="NZ_BAAAWI010000001.1"/>
</dbReference>
<feature type="domain" description="FAD-binding PCMH-type" evidence="6">
    <location>
        <begin position="35"/>
        <end position="205"/>
    </location>
</feature>
<dbReference type="InterPro" id="IPR006093">
    <property type="entry name" value="Oxy_OxRdtase_FAD_BS"/>
</dbReference>
<dbReference type="PANTHER" id="PTHR42973">
    <property type="entry name" value="BINDING OXIDOREDUCTASE, PUTATIVE (AFU_ORTHOLOGUE AFUA_1G17690)-RELATED"/>
    <property type="match status" value="1"/>
</dbReference>
<dbReference type="KEGG" id="ppel:H6H00_05365"/>
<evidence type="ECO:0000259" key="6">
    <source>
        <dbReference type="PROSITE" id="PS51387"/>
    </source>
</evidence>
<evidence type="ECO:0000256" key="5">
    <source>
        <dbReference type="ARBA" id="ARBA00023002"/>
    </source>
</evidence>
<dbReference type="InterPro" id="IPR050416">
    <property type="entry name" value="FAD-linked_Oxidoreductase"/>
</dbReference>
<keyword evidence="5" id="KW-0560">Oxidoreductase</keyword>
<dbReference type="PROSITE" id="PS00862">
    <property type="entry name" value="OX2_COVAL_FAD"/>
    <property type="match status" value="1"/>
</dbReference>